<dbReference type="SMART" id="SM00020">
    <property type="entry name" value="Tryp_SPc"/>
    <property type="match status" value="1"/>
</dbReference>
<dbReference type="InterPro" id="IPR033116">
    <property type="entry name" value="TRYPSIN_SER"/>
</dbReference>
<organism evidence="5 6">
    <name type="scientific">Diploptera punctata</name>
    <name type="common">Pacific beetle cockroach</name>
    <dbReference type="NCBI Taxonomy" id="6984"/>
    <lineage>
        <taxon>Eukaryota</taxon>
        <taxon>Metazoa</taxon>
        <taxon>Ecdysozoa</taxon>
        <taxon>Arthropoda</taxon>
        <taxon>Hexapoda</taxon>
        <taxon>Insecta</taxon>
        <taxon>Pterygota</taxon>
        <taxon>Neoptera</taxon>
        <taxon>Polyneoptera</taxon>
        <taxon>Dictyoptera</taxon>
        <taxon>Blattodea</taxon>
        <taxon>Blaberoidea</taxon>
        <taxon>Blaberidae</taxon>
        <taxon>Diplopterinae</taxon>
        <taxon>Diploptera</taxon>
    </lineage>
</organism>
<evidence type="ECO:0000256" key="2">
    <source>
        <dbReference type="ARBA" id="ARBA00024195"/>
    </source>
</evidence>
<reference evidence="5" key="1">
    <citation type="journal article" date="2023" name="IScience">
        <title>Live-bearing cockroach genome reveals convergent evolutionary mechanisms linked to viviparity in insects and beyond.</title>
        <authorList>
            <person name="Fouks B."/>
            <person name="Harrison M.C."/>
            <person name="Mikhailova A.A."/>
            <person name="Marchal E."/>
            <person name="English S."/>
            <person name="Carruthers M."/>
            <person name="Jennings E.C."/>
            <person name="Chiamaka E.L."/>
            <person name="Frigard R.A."/>
            <person name="Pippel M."/>
            <person name="Attardo G.M."/>
            <person name="Benoit J.B."/>
            <person name="Bornberg-Bauer E."/>
            <person name="Tobe S.S."/>
        </authorList>
    </citation>
    <scope>NUCLEOTIDE SEQUENCE</scope>
    <source>
        <strain evidence="5">Stay&amp;Tobe</strain>
    </source>
</reference>
<feature type="non-terminal residue" evidence="5">
    <location>
        <position position="272"/>
    </location>
</feature>
<dbReference type="Pfam" id="PF00089">
    <property type="entry name" value="Trypsin"/>
    <property type="match status" value="1"/>
</dbReference>
<evidence type="ECO:0000313" key="6">
    <source>
        <dbReference type="Proteomes" id="UP001233999"/>
    </source>
</evidence>
<dbReference type="AlphaFoldDB" id="A0AAD7ZZD9"/>
<dbReference type="InterPro" id="IPR043504">
    <property type="entry name" value="Peptidase_S1_PA_chymotrypsin"/>
</dbReference>
<evidence type="ECO:0000256" key="3">
    <source>
        <dbReference type="RuleBase" id="RU363034"/>
    </source>
</evidence>
<dbReference type="InterPro" id="IPR018114">
    <property type="entry name" value="TRYPSIN_HIS"/>
</dbReference>
<evidence type="ECO:0000313" key="5">
    <source>
        <dbReference type="EMBL" id="KAJ9589567.1"/>
    </source>
</evidence>
<sequence length="272" mass="31150">WLWWFLRFSSAQDSECGRPEVPAFRMLGGEESLPGRWPWMAGIFITRRDGTRAFCAGSLIGPRHVLTAAHCARDFRSKCNDCRFDVKLSNFNLESDILSPVRSFIVVEVHAHPQFDYRLIDTYHDLAIMVLDRTPWRSRYLMPLCLPPPSVHNDMFEGQNATMVGWGLTSCTDTPKFPRQQMQMQITVWGNDDCGRRYSEPTINSSFICAGDEIGGKTAYLGDSGGPLMIKYDGRWIQIGIVTFGEIETPYKPTVFTRVTEYMDWIQEIILK</sequence>
<dbReference type="GO" id="GO:0006508">
    <property type="term" value="P:proteolysis"/>
    <property type="evidence" value="ECO:0007669"/>
    <property type="project" value="UniProtKB-KW"/>
</dbReference>
<keyword evidence="6" id="KW-1185">Reference proteome</keyword>
<accession>A0AAD7ZZD9</accession>
<dbReference type="PROSITE" id="PS00134">
    <property type="entry name" value="TRYPSIN_HIS"/>
    <property type="match status" value="1"/>
</dbReference>
<dbReference type="InterPro" id="IPR051487">
    <property type="entry name" value="Ser/Thr_Proteases_Immune/Dev"/>
</dbReference>
<comment type="similarity">
    <text evidence="2">Belongs to the peptidase S1 family. CLIP subfamily.</text>
</comment>
<proteinExistence type="inferred from homology"/>
<keyword evidence="1" id="KW-1015">Disulfide bond</keyword>
<evidence type="ECO:0000256" key="1">
    <source>
        <dbReference type="ARBA" id="ARBA00023157"/>
    </source>
</evidence>
<dbReference type="Proteomes" id="UP001233999">
    <property type="component" value="Unassembled WGS sequence"/>
</dbReference>
<dbReference type="EMBL" id="JASPKZ010004931">
    <property type="protein sequence ID" value="KAJ9589567.1"/>
    <property type="molecule type" value="Genomic_DNA"/>
</dbReference>
<feature type="domain" description="Peptidase S1" evidence="4">
    <location>
        <begin position="26"/>
        <end position="271"/>
    </location>
</feature>
<dbReference type="SUPFAM" id="SSF50494">
    <property type="entry name" value="Trypsin-like serine proteases"/>
    <property type="match status" value="1"/>
</dbReference>
<keyword evidence="3" id="KW-0720">Serine protease</keyword>
<evidence type="ECO:0000259" key="4">
    <source>
        <dbReference type="PROSITE" id="PS50240"/>
    </source>
</evidence>
<dbReference type="GO" id="GO:0004252">
    <property type="term" value="F:serine-type endopeptidase activity"/>
    <property type="evidence" value="ECO:0007669"/>
    <property type="project" value="InterPro"/>
</dbReference>
<dbReference type="CDD" id="cd00190">
    <property type="entry name" value="Tryp_SPc"/>
    <property type="match status" value="1"/>
</dbReference>
<name>A0AAD7ZZD9_DIPPU</name>
<gene>
    <name evidence="5" type="ORF">L9F63_017232</name>
</gene>
<keyword evidence="3" id="KW-0378">Hydrolase</keyword>
<dbReference type="PROSITE" id="PS00135">
    <property type="entry name" value="TRYPSIN_SER"/>
    <property type="match status" value="1"/>
</dbReference>
<dbReference type="InterPro" id="IPR009003">
    <property type="entry name" value="Peptidase_S1_PA"/>
</dbReference>
<protein>
    <recommendedName>
        <fullName evidence="4">Peptidase S1 domain-containing protein</fullName>
    </recommendedName>
</protein>
<dbReference type="PANTHER" id="PTHR24256">
    <property type="entry name" value="TRYPTASE-RELATED"/>
    <property type="match status" value="1"/>
</dbReference>
<dbReference type="PRINTS" id="PR00722">
    <property type="entry name" value="CHYMOTRYPSIN"/>
</dbReference>
<dbReference type="Gene3D" id="2.40.10.10">
    <property type="entry name" value="Trypsin-like serine proteases"/>
    <property type="match status" value="1"/>
</dbReference>
<reference evidence="5" key="2">
    <citation type="submission" date="2023-05" db="EMBL/GenBank/DDBJ databases">
        <authorList>
            <person name="Fouks B."/>
        </authorList>
    </citation>
    <scope>NUCLEOTIDE SEQUENCE</scope>
    <source>
        <strain evidence="5">Stay&amp;Tobe</strain>
        <tissue evidence="5">Testes</tissue>
    </source>
</reference>
<keyword evidence="3" id="KW-0645">Protease</keyword>
<dbReference type="PROSITE" id="PS50240">
    <property type="entry name" value="TRYPSIN_DOM"/>
    <property type="match status" value="1"/>
</dbReference>
<dbReference type="InterPro" id="IPR001314">
    <property type="entry name" value="Peptidase_S1A"/>
</dbReference>
<comment type="caution">
    <text evidence="5">The sequence shown here is derived from an EMBL/GenBank/DDBJ whole genome shotgun (WGS) entry which is preliminary data.</text>
</comment>
<dbReference type="InterPro" id="IPR001254">
    <property type="entry name" value="Trypsin_dom"/>
</dbReference>